<dbReference type="InterPro" id="IPR022412">
    <property type="entry name" value="Quinolinate_PRibosylTrfase_N"/>
</dbReference>
<dbReference type="GO" id="GO:0005737">
    <property type="term" value="C:cytoplasm"/>
    <property type="evidence" value="ECO:0007669"/>
    <property type="project" value="TreeGrafter"/>
</dbReference>
<dbReference type="Gene3D" id="3.20.20.70">
    <property type="entry name" value="Aldolase class I"/>
    <property type="match status" value="1"/>
</dbReference>
<dbReference type="GO" id="GO:0034213">
    <property type="term" value="P:quinolinate catabolic process"/>
    <property type="evidence" value="ECO:0007669"/>
    <property type="project" value="TreeGrafter"/>
</dbReference>
<evidence type="ECO:0000256" key="2">
    <source>
        <dbReference type="ARBA" id="ARBA00009400"/>
    </source>
</evidence>
<keyword evidence="4" id="KW-0662">Pyridine nucleotide biosynthesis</keyword>
<dbReference type="EC" id="2.4.2.19" evidence="3"/>
<keyword evidence="5" id="KW-0328">Glycosyltransferase</keyword>
<dbReference type="AlphaFoldDB" id="A0A382PGP5"/>
<feature type="domain" description="Quinolinate phosphoribosyl transferase N-terminal" evidence="8">
    <location>
        <begin position="3"/>
        <end position="89"/>
    </location>
</feature>
<comment type="pathway">
    <text evidence="1">Cofactor biosynthesis; NAD(+) biosynthesis; nicotinate D-ribonucleotide from quinolinate: step 1/1.</text>
</comment>
<evidence type="ECO:0000256" key="4">
    <source>
        <dbReference type="ARBA" id="ARBA00022642"/>
    </source>
</evidence>
<dbReference type="InterPro" id="IPR027277">
    <property type="entry name" value="NadC/ModD"/>
</dbReference>
<evidence type="ECO:0000256" key="1">
    <source>
        <dbReference type="ARBA" id="ARBA00004893"/>
    </source>
</evidence>
<dbReference type="PANTHER" id="PTHR32179">
    <property type="entry name" value="NICOTINATE-NUCLEOTIDE PYROPHOSPHORYLASE [CARBOXYLATING]"/>
    <property type="match status" value="1"/>
</dbReference>
<reference evidence="9" key="1">
    <citation type="submission" date="2018-05" db="EMBL/GenBank/DDBJ databases">
        <authorList>
            <person name="Lanie J.A."/>
            <person name="Ng W.-L."/>
            <person name="Kazmierczak K.M."/>
            <person name="Andrzejewski T.M."/>
            <person name="Davidsen T.M."/>
            <person name="Wayne K.J."/>
            <person name="Tettelin H."/>
            <person name="Glass J.I."/>
            <person name="Rusch D."/>
            <person name="Podicherti R."/>
            <person name="Tsui H.-C.T."/>
            <person name="Winkler M.E."/>
        </authorList>
    </citation>
    <scope>NUCLEOTIDE SEQUENCE</scope>
</reference>
<proteinExistence type="inferred from homology"/>
<keyword evidence="6" id="KW-0808">Transferase</keyword>
<feature type="domain" description="Quinolinate phosphoribosyl transferase C-terminal" evidence="7">
    <location>
        <begin position="91"/>
        <end position="154"/>
    </location>
</feature>
<evidence type="ECO:0000259" key="8">
    <source>
        <dbReference type="Pfam" id="PF02749"/>
    </source>
</evidence>
<organism evidence="9">
    <name type="scientific">marine metagenome</name>
    <dbReference type="NCBI Taxonomy" id="408172"/>
    <lineage>
        <taxon>unclassified sequences</taxon>
        <taxon>metagenomes</taxon>
        <taxon>ecological metagenomes</taxon>
    </lineage>
</organism>
<dbReference type="GO" id="GO:0004514">
    <property type="term" value="F:nicotinate-nucleotide diphosphorylase (carboxylating) activity"/>
    <property type="evidence" value="ECO:0007669"/>
    <property type="project" value="UniProtKB-EC"/>
</dbReference>
<dbReference type="InterPro" id="IPR036068">
    <property type="entry name" value="Nicotinate_pribotase-like_C"/>
</dbReference>
<accession>A0A382PGP5</accession>
<evidence type="ECO:0000256" key="3">
    <source>
        <dbReference type="ARBA" id="ARBA00011944"/>
    </source>
</evidence>
<gene>
    <name evidence="9" type="ORF">METZ01_LOCUS323986</name>
</gene>
<dbReference type="PANTHER" id="PTHR32179:SF3">
    <property type="entry name" value="NICOTINATE-NUCLEOTIDE PYROPHOSPHORYLASE [CARBOXYLATING]"/>
    <property type="match status" value="1"/>
</dbReference>
<dbReference type="Pfam" id="PF02749">
    <property type="entry name" value="QRPTase_N"/>
    <property type="match status" value="1"/>
</dbReference>
<dbReference type="Pfam" id="PF01729">
    <property type="entry name" value="QRPTase_C"/>
    <property type="match status" value="1"/>
</dbReference>
<dbReference type="SUPFAM" id="SSF51690">
    <property type="entry name" value="Nicotinate/Quinolinate PRTase C-terminal domain-like"/>
    <property type="match status" value="1"/>
</dbReference>
<dbReference type="FunFam" id="3.90.1170.20:FF:000001">
    <property type="entry name" value="Nicotinate-nucleotide diphosphorylase (Carboxylating)"/>
    <property type="match status" value="1"/>
</dbReference>
<evidence type="ECO:0000256" key="5">
    <source>
        <dbReference type="ARBA" id="ARBA00022676"/>
    </source>
</evidence>
<sequence length="154" mass="16845">MGDITTRSIVSPDAIYVAEILIRENLVLCGLDILKSVFSKLDPDVIFSNDCFSDGDYIKSNTKILDIKANGVALLEGERVALNILQRLSGIATLTKQYTKRADPIQILDTRKTTPGLRSFEKYAVSCGGGKNHRFGLYDAVLIKDNHIKASGGI</sequence>
<comment type="similarity">
    <text evidence="2">Belongs to the NadC/ModD family.</text>
</comment>
<name>A0A382PGP5_9ZZZZ</name>
<evidence type="ECO:0000259" key="7">
    <source>
        <dbReference type="Pfam" id="PF01729"/>
    </source>
</evidence>
<dbReference type="InterPro" id="IPR037128">
    <property type="entry name" value="Quinolinate_PRibosylTase_N_sf"/>
</dbReference>
<dbReference type="EMBL" id="UINC01106454">
    <property type="protein sequence ID" value="SVC71132.1"/>
    <property type="molecule type" value="Genomic_DNA"/>
</dbReference>
<dbReference type="InterPro" id="IPR013785">
    <property type="entry name" value="Aldolase_TIM"/>
</dbReference>
<dbReference type="InterPro" id="IPR002638">
    <property type="entry name" value="Quinolinate_PRibosylTrfase_C"/>
</dbReference>
<evidence type="ECO:0000313" key="9">
    <source>
        <dbReference type="EMBL" id="SVC71132.1"/>
    </source>
</evidence>
<evidence type="ECO:0000256" key="6">
    <source>
        <dbReference type="ARBA" id="ARBA00022679"/>
    </source>
</evidence>
<dbReference type="Gene3D" id="3.90.1170.20">
    <property type="entry name" value="Quinolinate phosphoribosyl transferase, N-terminal domain"/>
    <property type="match status" value="1"/>
</dbReference>
<feature type="non-terminal residue" evidence="9">
    <location>
        <position position="154"/>
    </location>
</feature>
<dbReference type="SUPFAM" id="SSF54675">
    <property type="entry name" value="Nicotinate/Quinolinate PRTase N-terminal domain-like"/>
    <property type="match status" value="1"/>
</dbReference>
<dbReference type="GO" id="GO:0009435">
    <property type="term" value="P:NAD+ biosynthetic process"/>
    <property type="evidence" value="ECO:0007669"/>
    <property type="project" value="InterPro"/>
</dbReference>
<protein>
    <recommendedName>
        <fullName evidence="3">nicotinate-nucleotide diphosphorylase (carboxylating)</fullName>
        <ecNumber evidence="3">2.4.2.19</ecNumber>
    </recommendedName>
</protein>